<evidence type="ECO:0000259" key="2">
    <source>
        <dbReference type="Pfam" id="PF07705"/>
    </source>
</evidence>
<feature type="compositionally biased region" description="Polar residues" evidence="1">
    <location>
        <begin position="138"/>
        <end position="153"/>
    </location>
</feature>
<feature type="domain" description="CARDB" evidence="2">
    <location>
        <begin position="479"/>
        <end position="568"/>
    </location>
</feature>
<accession>A0ABD4XQB2</accession>
<feature type="region of interest" description="Disordered" evidence="1">
    <location>
        <begin position="37"/>
        <end position="115"/>
    </location>
</feature>
<dbReference type="InterPro" id="IPR011635">
    <property type="entry name" value="CARDB"/>
</dbReference>
<dbReference type="Pfam" id="PF07705">
    <property type="entry name" value="CARDB"/>
    <property type="match status" value="3"/>
</dbReference>
<feature type="compositionally biased region" description="Pro residues" evidence="1">
    <location>
        <begin position="101"/>
        <end position="115"/>
    </location>
</feature>
<dbReference type="Proteomes" id="UP001321249">
    <property type="component" value="Unassembled WGS sequence"/>
</dbReference>
<dbReference type="EMBL" id="WMBE01000002">
    <property type="protein sequence ID" value="MDG0866780.1"/>
    <property type="molecule type" value="Genomic_DNA"/>
</dbReference>
<feature type="domain" description="CARDB" evidence="2">
    <location>
        <begin position="372"/>
        <end position="416"/>
    </location>
</feature>
<gene>
    <name evidence="3" type="ORF">GKO46_06790</name>
</gene>
<dbReference type="InterPro" id="IPR013783">
    <property type="entry name" value="Ig-like_fold"/>
</dbReference>
<feature type="region of interest" description="Disordered" evidence="1">
    <location>
        <begin position="138"/>
        <end position="172"/>
    </location>
</feature>
<comment type="caution">
    <text evidence="3">The sequence shown here is derived from an EMBL/GenBank/DDBJ whole genome shotgun (WGS) entry which is preliminary data.</text>
</comment>
<protein>
    <recommendedName>
        <fullName evidence="2">CARDB domain-containing protein</fullName>
    </recommendedName>
</protein>
<dbReference type="AlphaFoldDB" id="A0ABD4XQB2"/>
<reference evidence="3 4" key="1">
    <citation type="submission" date="2019-11" db="EMBL/GenBank/DDBJ databases">
        <authorList>
            <person name="Cho J.-C."/>
        </authorList>
    </citation>
    <scope>NUCLEOTIDE SEQUENCE [LARGE SCALE GENOMIC DNA]</scope>
    <source>
        <strain evidence="3 4">JH702</strain>
    </source>
</reference>
<dbReference type="RefSeq" id="WP_342824498.1">
    <property type="nucleotide sequence ID" value="NZ_WMBD01000002.1"/>
</dbReference>
<evidence type="ECO:0000313" key="4">
    <source>
        <dbReference type="Proteomes" id="UP001321249"/>
    </source>
</evidence>
<dbReference type="Gene3D" id="2.60.40.10">
    <property type="entry name" value="Immunoglobulins"/>
    <property type="match status" value="3"/>
</dbReference>
<organism evidence="3 4">
    <name type="scientific">Candidatus Lucifugimonas marina</name>
    <dbReference type="NCBI Taxonomy" id="3038979"/>
    <lineage>
        <taxon>Bacteria</taxon>
        <taxon>Bacillati</taxon>
        <taxon>Chloroflexota</taxon>
        <taxon>Dehalococcoidia</taxon>
        <taxon>SAR202 cluster</taxon>
        <taxon>Candidatus Lucifugimonadales</taxon>
        <taxon>Candidatus Lucifugimonadaceae</taxon>
        <taxon>Candidatus Lucifugimonas</taxon>
    </lineage>
</organism>
<feature type="compositionally biased region" description="Low complexity" evidence="1">
    <location>
        <begin position="82"/>
        <end position="99"/>
    </location>
</feature>
<evidence type="ECO:0000256" key="1">
    <source>
        <dbReference type="SAM" id="MobiDB-lite"/>
    </source>
</evidence>
<dbReference type="PROSITE" id="PS51257">
    <property type="entry name" value="PROKAR_LIPOPROTEIN"/>
    <property type="match status" value="1"/>
</dbReference>
<sequence>MSPFVKFNTTFKSRQNSVLLIAVLLIVLVISACTTSDGDSAVTSTSAPGLTLEPTATSSPKPTEVPPTATKLPALPSPTPAPTATTQPTPTKVPTVIPSNTPTPQPPTPTPLPTSTPLPPLVVGELPDGVSPAFTVSESLERNPTPTATSFPDPSQPFAEASPTPTSGADLQPYFGNGQPVRVRNPHGGPFTKKSDLLVDFYVTNAGTETVTGDYFIDLYIDNEIAQRWRGIDISPNRYIFVNGGTGLLDLFNLQPGEHEVKLVIDPTNKISEKSDGDNTYTQPFTWNVEPAPTASPEDVLPNLSLLGDSTGIRIAPFLGAAQSGGLSTKGPTTVEFSALNDSPVGTDQDFSLNVWFDDMLVYFNHYAGARGGGYAYLSFEDLASVVNITPGEHTIRLVADPGNVIEESDETDNEIELTLTWGTDDPITAPSQPFVAGAPIRDSQQLPNLSATTPFGWDAALTASNAGFEYEPGQSSPVWASADTSVGFSVRNSSRATTPESSSFEIQLVVDREIIETITLESGDDAGAVWSESFTLPANSVTPGHHFVQIIVDSEDIVPEFDETDNSIGRWFEFLSGEPVQPQPEPVEFSDADIRAAFTPLSDPTFVNQVRRADGSSLDLPNWYDEIEEMGRYGYYLLTGRDLEKEPVVIHILPHGQFIAASYNACMTDYYLWTLNDYIDIYNYCGDFRGEIGFKYRLDGKIHVFVDMQESPIEALGTYFHELGHAFQDLVNPDQTAIGIEDSELRATLRGLHEAQAQAFEAAALRSIEEYIGVDLMRFPNSDVMNSWVGRILEITQAQDGSAEHVLGHTLLWYESLADSSGLNLDDELRANGVLSATSAKSLFDFLVALKQEEVLEWRAQISANPALLDEYIEISLGRLEDDLPSQFHGNPGLVEPAFLIP</sequence>
<name>A0ABD4XQB2_9CHLR</name>
<feature type="domain" description="CARDB" evidence="2">
    <location>
        <begin position="193"/>
        <end position="282"/>
    </location>
</feature>
<evidence type="ECO:0000313" key="3">
    <source>
        <dbReference type="EMBL" id="MDG0866780.1"/>
    </source>
</evidence>
<feature type="compositionally biased region" description="Polar residues" evidence="1">
    <location>
        <begin position="37"/>
        <end position="61"/>
    </location>
</feature>
<proteinExistence type="predicted"/>